<dbReference type="Pfam" id="PF13191">
    <property type="entry name" value="AAA_16"/>
    <property type="match status" value="1"/>
</dbReference>
<keyword evidence="2" id="KW-0472">Membrane</keyword>
<reference evidence="4" key="1">
    <citation type="submission" date="2018-06" db="EMBL/GenBank/DDBJ databases">
        <authorList>
            <person name="Zhirakovskaya E."/>
        </authorList>
    </citation>
    <scope>NUCLEOTIDE SEQUENCE</scope>
</reference>
<evidence type="ECO:0000256" key="2">
    <source>
        <dbReference type="SAM" id="Phobius"/>
    </source>
</evidence>
<feature type="transmembrane region" description="Helical" evidence="2">
    <location>
        <begin position="265"/>
        <end position="286"/>
    </location>
</feature>
<dbReference type="PANTHER" id="PTHR35894:SF1">
    <property type="entry name" value="PHOSPHORIBULOKINASE _ URIDINE KINASE FAMILY"/>
    <property type="match status" value="1"/>
</dbReference>
<proteinExistence type="predicted"/>
<protein>
    <recommendedName>
        <fullName evidence="3">SPOR domain-containing protein</fullName>
    </recommendedName>
</protein>
<organism evidence="4">
    <name type="scientific">hydrothermal vent metagenome</name>
    <dbReference type="NCBI Taxonomy" id="652676"/>
    <lineage>
        <taxon>unclassified sequences</taxon>
        <taxon>metagenomes</taxon>
        <taxon>ecological metagenomes</taxon>
    </lineage>
</organism>
<sequence length="471" mass="51021">MSKTKPPAQSSDYLQTYALKCDPFADSLDGRFFYAGAALMQRLDLITHLIQFSDAIILVSGPQGSGKTTLLGRFAAQANKQWRLCPINADEFEQFPALMASTLAVGEIRDELEMLEYWASETDCSQLLVILIDKTELLPESAIQSLCRLLASPVGERIRLILFGSAESQQLLKITLGSKNLPGSAQLLEVPRLSEEETSSYLMYRLAVAGYSGESPFTATEIRAICKAAEGRPGTINRLAHESLLEHQTRKRSKRVNAKIGKTKFGVTAWASVTLLLIVLSAYFAWQRLQLTPESSVGAPVADIQSIPLAIPDPAPEPEAVALQALMEPAAPNTPSAPVSAPQVKPKTAAPRITMPSNITAEPGAKPATTEATPTPAVIAAPTPAKPTATGAQGPHREAWLLEQPGNRYSLQLLGSRSQKSMLDYIGAHKLEMSESAYYRGQYRGGEWFVLMYGTYPNQQAALAARATLPI</sequence>
<dbReference type="SUPFAM" id="SSF52540">
    <property type="entry name" value="P-loop containing nucleoside triphosphate hydrolases"/>
    <property type="match status" value="1"/>
</dbReference>
<dbReference type="InterPro" id="IPR036680">
    <property type="entry name" value="SPOR-like_sf"/>
</dbReference>
<keyword evidence="2" id="KW-1133">Transmembrane helix</keyword>
<dbReference type="AlphaFoldDB" id="A0A3B0YQU9"/>
<dbReference type="InterPro" id="IPR052026">
    <property type="entry name" value="ExeA_AAA_ATPase_DNA-bind"/>
</dbReference>
<dbReference type="Pfam" id="PF05036">
    <property type="entry name" value="SPOR"/>
    <property type="match status" value="1"/>
</dbReference>
<accession>A0A3B0YQU9</accession>
<name>A0A3B0YQU9_9ZZZZ</name>
<keyword evidence="2" id="KW-0812">Transmembrane</keyword>
<dbReference type="PROSITE" id="PS51724">
    <property type="entry name" value="SPOR"/>
    <property type="match status" value="1"/>
</dbReference>
<dbReference type="GO" id="GO:0042834">
    <property type="term" value="F:peptidoglycan binding"/>
    <property type="evidence" value="ECO:0007669"/>
    <property type="project" value="InterPro"/>
</dbReference>
<dbReference type="GO" id="GO:0016887">
    <property type="term" value="F:ATP hydrolysis activity"/>
    <property type="evidence" value="ECO:0007669"/>
    <property type="project" value="InterPro"/>
</dbReference>
<dbReference type="PANTHER" id="PTHR35894">
    <property type="entry name" value="GENERAL SECRETION PATHWAY PROTEIN A-RELATED"/>
    <property type="match status" value="1"/>
</dbReference>
<evidence type="ECO:0000256" key="1">
    <source>
        <dbReference type="SAM" id="MobiDB-lite"/>
    </source>
</evidence>
<dbReference type="InterPro" id="IPR041664">
    <property type="entry name" value="AAA_16"/>
</dbReference>
<evidence type="ECO:0000313" key="4">
    <source>
        <dbReference type="EMBL" id="VAW78463.1"/>
    </source>
</evidence>
<dbReference type="InterPro" id="IPR027417">
    <property type="entry name" value="P-loop_NTPase"/>
</dbReference>
<dbReference type="Gene3D" id="3.40.50.300">
    <property type="entry name" value="P-loop containing nucleotide triphosphate hydrolases"/>
    <property type="match status" value="1"/>
</dbReference>
<dbReference type="InterPro" id="IPR007730">
    <property type="entry name" value="SPOR-like_dom"/>
</dbReference>
<feature type="non-terminal residue" evidence="4">
    <location>
        <position position="471"/>
    </location>
</feature>
<evidence type="ECO:0000259" key="3">
    <source>
        <dbReference type="PROSITE" id="PS51724"/>
    </source>
</evidence>
<gene>
    <name evidence="4" type="ORF">MNBD_GAMMA13-1570</name>
</gene>
<dbReference type="Gene3D" id="3.30.70.1070">
    <property type="entry name" value="Sporulation related repeat"/>
    <property type="match status" value="1"/>
</dbReference>
<feature type="compositionally biased region" description="Low complexity" evidence="1">
    <location>
        <begin position="360"/>
        <end position="372"/>
    </location>
</feature>
<feature type="region of interest" description="Disordered" evidence="1">
    <location>
        <begin position="331"/>
        <end position="372"/>
    </location>
</feature>
<dbReference type="CDD" id="cd00009">
    <property type="entry name" value="AAA"/>
    <property type="match status" value="1"/>
</dbReference>
<dbReference type="EMBL" id="UOFK01000155">
    <property type="protein sequence ID" value="VAW78463.1"/>
    <property type="molecule type" value="Genomic_DNA"/>
</dbReference>
<feature type="domain" description="SPOR" evidence="3">
    <location>
        <begin position="403"/>
        <end position="471"/>
    </location>
</feature>